<feature type="domain" description="NAD-dependent epimerase/dehydratase" evidence="1">
    <location>
        <begin position="9"/>
        <end position="189"/>
    </location>
</feature>
<feature type="domain" description="Capsular polysaccharide assembling protein CapF C-terminal" evidence="2">
    <location>
        <begin position="260"/>
        <end position="368"/>
    </location>
</feature>
<organism evidence="3 4">
    <name type="scientific">Herbaspirillum chlorophenolicum</name>
    <dbReference type="NCBI Taxonomy" id="211589"/>
    <lineage>
        <taxon>Bacteria</taxon>
        <taxon>Pseudomonadati</taxon>
        <taxon>Pseudomonadota</taxon>
        <taxon>Betaproteobacteria</taxon>
        <taxon>Burkholderiales</taxon>
        <taxon>Oxalobacteraceae</taxon>
        <taxon>Herbaspirillum</taxon>
    </lineage>
</organism>
<dbReference type="InterPro" id="IPR029303">
    <property type="entry name" value="CapF_C"/>
</dbReference>
<keyword evidence="4" id="KW-1185">Reference proteome</keyword>
<accession>A0ABW8ES78</accession>
<reference evidence="3 4" key="1">
    <citation type="submission" date="2024-10" db="EMBL/GenBank/DDBJ databases">
        <title>The Natural Products Discovery Center: Release of the First 8490 Sequenced Strains for Exploring Actinobacteria Biosynthetic Diversity.</title>
        <authorList>
            <person name="Kalkreuter E."/>
            <person name="Kautsar S.A."/>
            <person name="Yang D."/>
            <person name="Bader C.D."/>
            <person name="Teijaro C.N."/>
            <person name="Fluegel L."/>
            <person name="Davis C.M."/>
            <person name="Simpson J.R."/>
            <person name="Lauterbach L."/>
            <person name="Steele A.D."/>
            <person name="Gui C."/>
            <person name="Meng S."/>
            <person name="Li G."/>
            <person name="Viehrig K."/>
            <person name="Ye F."/>
            <person name="Su P."/>
            <person name="Kiefer A.F."/>
            <person name="Nichols A."/>
            <person name="Cepeda A.J."/>
            <person name="Yan W."/>
            <person name="Fan B."/>
            <person name="Jiang Y."/>
            <person name="Adhikari A."/>
            <person name="Zheng C.-J."/>
            <person name="Schuster L."/>
            <person name="Cowan T.M."/>
            <person name="Smanski M.J."/>
            <person name="Chevrette M.G."/>
            <person name="De Carvalho L.P.S."/>
            <person name="Shen B."/>
        </authorList>
    </citation>
    <scope>NUCLEOTIDE SEQUENCE [LARGE SCALE GENOMIC DNA]</scope>
    <source>
        <strain evidence="3 4">NPDC087045</strain>
    </source>
</reference>
<dbReference type="SUPFAM" id="SSF51735">
    <property type="entry name" value="NAD(P)-binding Rossmann-fold domains"/>
    <property type="match status" value="1"/>
</dbReference>
<dbReference type="EMBL" id="JBIUZV010000001">
    <property type="protein sequence ID" value="MFJ3044310.1"/>
    <property type="molecule type" value="Genomic_DNA"/>
</dbReference>
<proteinExistence type="predicted"/>
<evidence type="ECO:0000259" key="2">
    <source>
        <dbReference type="Pfam" id="PF14667"/>
    </source>
</evidence>
<dbReference type="SUPFAM" id="SSF51182">
    <property type="entry name" value="RmlC-like cupins"/>
    <property type="match status" value="1"/>
</dbReference>
<dbReference type="PANTHER" id="PTHR43245:SF55">
    <property type="entry name" value="NAD(P)-BINDING DOMAIN-CONTAINING PROTEIN"/>
    <property type="match status" value="1"/>
</dbReference>
<dbReference type="Pfam" id="PF14667">
    <property type="entry name" value="Polysacc_synt_C"/>
    <property type="match status" value="1"/>
</dbReference>
<dbReference type="CDD" id="cd07007">
    <property type="entry name" value="cupin_CapF-like_C"/>
    <property type="match status" value="1"/>
</dbReference>
<dbReference type="Gene3D" id="3.40.50.720">
    <property type="entry name" value="NAD(P)-binding Rossmann-like Domain"/>
    <property type="match status" value="1"/>
</dbReference>
<dbReference type="InterPro" id="IPR050177">
    <property type="entry name" value="Lipid_A_modif_metabolic_enz"/>
</dbReference>
<dbReference type="InterPro" id="IPR036291">
    <property type="entry name" value="NAD(P)-bd_dom_sf"/>
</dbReference>
<sequence length="373" mass="41129">MALVQGARVLVTGAFGFIGSNLAVRLQELGVEVLAFGRQHGEDDLASMVAQADAVIHLAGENRPADASAFERVNVGLTQLLCNLLSAQQRRIPLIFSSSAQAEAQNPYGQSKLAAEAASQQLAVESPCPVAIYRLPGIFGKWCKPNYNSVVATFCHNIANDLPIQIHDAGAEVRLVYVDDLVDEFIARLSRGWDGLEWGTVAPEYVVTLGELAQRLNEFKQSRSNLMSGRVGGGLDRALYSTYISYLPAEKFSYALPVYTDERGSFVEMLKTPDSGQFSFFTVHPGVTRGSHYHHTKTEKFLVIRGKASLRFRQLLTGERHELILTADRPQVVDTIPGWVHDITNVGDEEVVVMLWANEIFDRARPDCVPQKV</sequence>
<comment type="caution">
    <text evidence="3">The sequence shown here is derived from an EMBL/GenBank/DDBJ whole genome shotgun (WGS) entry which is preliminary data.</text>
</comment>
<dbReference type="Pfam" id="PF01370">
    <property type="entry name" value="Epimerase"/>
    <property type="match status" value="1"/>
</dbReference>
<name>A0ABW8ES78_9BURK</name>
<gene>
    <name evidence="3" type="ORF">ACIPEN_00640</name>
</gene>
<dbReference type="NCBIfam" id="NF047837">
    <property type="entry name" value="UDPAcbARedWbcJ"/>
    <property type="match status" value="1"/>
</dbReference>
<dbReference type="RefSeq" id="WP_402697947.1">
    <property type="nucleotide sequence ID" value="NZ_JBIUZV010000001.1"/>
</dbReference>
<dbReference type="Gene3D" id="2.60.120.10">
    <property type="entry name" value="Jelly Rolls"/>
    <property type="match status" value="1"/>
</dbReference>
<evidence type="ECO:0000313" key="4">
    <source>
        <dbReference type="Proteomes" id="UP001617427"/>
    </source>
</evidence>
<dbReference type="InterPro" id="IPR011051">
    <property type="entry name" value="RmlC_Cupin_sf"/>
</dbReference>
<evidence type="ECO:0000313" key="3">
    <source>
        <dbReference type="EMBL" id="MFJ3044310.1"/>
    </source>
</evidence>
<evidence type="ECO:0000259" key="1">
    <source>
        <dbReference type="Pfam" id="PF01370"/>
    </source>
</evidence>
<dbReference type="PANTHER" id="PTHR43245">
    <property type="entry name" value="BIFUNCTIONAL POLYMYXIN RESISTANCE PROTEIN ARNA"/>
    <property type="match status" value="1"/>
</dbReference>
<dbReference type="Proteomes" id="UP001617427">
    <property type="component" value="Unassembled WGS sequence"/>
</dbReference>
<dbReference type="InterPro" id="IPR001509">
    <property type="entry name" value="Epimerase_deHydtase"/>
</dbReference>
<protein>
    <submittedName>
        <fullName evidence="3">NAD-dependent epimerase/dehydratase family protein</fullName>
    </submittedName>
</protein>
<dbReference type="InterPro" id="IPR014710">
    <property type="entry name" value="RmlC-like_jellyroll"/>
</dbReference>